<dbReference type="RefSeq" id="WP_179695543.1">
    <property type="nucleotide sequence ID" value="NZ_JACCAT010000001.1"/>
</dbReference>
<sequence>MLLKRLFTCTALLTLSFSAQAISKDEYLKGCKILENAAMIVMQARQEGAPMSTLWDLSNKMDNEFISKMYQKLIQDAFEEPRQETEAQQKAATTDFQNKYFSACLVSTPKE</sequence>
<evidence type="ECO:0000256" key="1">
    <source>
        <dbReference type="SAM" id="SignalP"/>
    </source>
</evidence>
<feature type="chain" id="PRO_5030520471" evidence="1">
    <location>
        <begin position="22"/>
        <end position="111"/>
    </location>
</feature>
<organism evidence="2 3">
    <name type="scientific">Pseudomonas moraviensis</name>
    <dbReference type="NCBI Taxonomy" id="321662"/>
    <lineage>
        <taxon>Bacteria</taxon>
        <taxon>Pseudomonadati</taxon>
        <taxon>Pseudomonadota</taxon>
        <taxon>Gammaproteobacteria</taxon>
        <taxon>Pseudomonadales</taxon>
        <taxon>Pseudomonadaceae</taxon>
        <taxon>Pseudomonas</taxon>
    </lineage>
</organism>
<dbReference type="Proteomes" id="UP000553035">
    <property type="component" value="Unassembled WGS sequence"/>
</dbReference>
<protein>
    <submittedName>
        <fullName evidence="2">Uncharacterized protein</fullName>
    </submittedName>
</protein>
<name>A0A7Y9W1K7_9PSED</name>
<comment type="caution">
    <text evidence="2">The sequence shown here is derived from an EMBL/GenBank/DDBJ whole genome shotgun (WGS) entry which is preliminary data.</text>
</comment>
<evidence type="ECO:0000313" key="3">
    <source>
        <dbReference type="Proteomes" id="UP000553035"/>
    </source>
</evidence>
<evidence type="ECO:0000313" key="2">
    <source>
        <dbReference type="EMBL" id="NYH12594.1"/>
    </source>
</evidence>
<dbReference type="AlphaFoldDB" id="A0A7Y9W1K7"/>
<dbReference type="EMBL" id="JACCAT010000001">
    <property type="protein sequence ID" value="NYH12594.1"/>
    <property type="molecule type" value="Genomic_DNA"/>
</dbReference>
<gene>
    <name evidence="2" type="ORF">GGI52_005637</name>
</gene>
<feature type="signal peptide" evidence="1">
    <location>
        <begin position="1"/>
        <end position="21"/>
    </location>
</feature>
<accession>A0A7Y9W1K7</accession>
<proteinExistence type="predicted"/>
<reference evidence="2 3" key="1">
    <citation type="submission" date="2020-07" db="EMBL/GenBank/DDBJ databases">
        <title>Exploring microbial biodiversity for novel pathways involved in the catabolism of aromatic compounds derived from lignin.</title>
        <authorList>
            <person name="Elkins J."/>
        </authorList>
    </citation>
    <scope>NUCLEOTIDE SEQUENCE [LARGE SCALE GENOMIC DNA]</scope>
    <source>
        <strain evidence="2 3">VanB</strain>
    </source>
</reference>
<keyword evidence="1" id="KW-0732">Signal</keyword>